<dbReference type="PANTHER" id="PTHR42736:SF1">
    <property type="entry name" value="PROTEIN-GLUTAMINE GAMMA-GLUTAMYLTRANSFERASE"/>
    <property type="match status" value="1"/>
</dbReference>
<dbReference type="PANTHER" id="PTHR42736">
    <property type="entry name" value="PROTEIN-GLUTAMINE GAMMA-GLUTAMYLTRANSFERASE"/>
    <property type="match status" value="1"/>
</dbReference>
<reference evidence="4" key="1">
    <citation type="submission" date="2022-10" db="EMBL/GenBank/DDBJ databases">
        <title>The complete genomes of actinobacterial strains from the NBC collection.</title>
        <authorList>
            <person name="Joergensen T.S."/>
            <person name="Alvarez Arevalo M."/>
            <person name="Sterndorff E.B."/>
            <person name="Faurdal D."/>
            <person name="Vuksanovic O."/>
            <person name="Mourched A.-S."/>
            <person name="Charusanti P."/>
            <person name="Shaw S."/>
            <person name="Blin K."/>
            <person name="Weber T."/>
        </authorList>
    </citation>
    <scope>NUCLEOTIDE SEQUENCE</scope>
    <source>
        <strain evidence="4">NBC_00222</strain>
    </source>
</reference>
<feature type="transmembrane region" description="Helical" evidence="2">
    <location>
        <begin position="620"/>
        <end position="640"/>
    </location>
</feature>
<evidence type="ECO:0000256" key="2">
    <source>
        <dbReference type="SAM" id="Phobius"/>
    </source>
</evidence>
<feature type="region of interest" description="Disordered" evidence="1">
    <location>
        <begin position="800"/>
        <end position="826"/>
    </location>
</feature>
<feature type="compositionally biased region" description="Gly residues" evidence="1">
    <location>
        <begin position="811"/>
        <end position="826"/>
    </location>
</feature>
<evidence type="ECO:0000313" key="5">
    <source>
        <dbReference type="Proteomes" id="UP001432222"/>
    </source>
</evidence>
<dbReference type="InterPro" id="IPR021878">
    <property type="entry name" value="TgpA_N"/>
</dbReference>
<keyword evidence="5" id="KW-1185">Reference proteome</keyword>
<evidence type="ECO:0000259" key="3">
    <source>
        <dbReference type="SMART" id="SM00460"/>
    </source>
</evidence>
<proteinExistence type="predicted"/>
<feature type="transmembrane region" description="Helical" evidence="2">
    <location>
        <begin position="61"/>
        <end position="86"/>
    </location>
</feature>
<keyword evidence="2" id="KW-1133">Transmembrane helix</keyword>
<feature type="region of interest" description="Disordered" evidence="1">
    <location>
        <begin position="549"/>
        <end position="611"/>
    </location>
</feature>
<gene>
    <name evidence="4" type="ORF">OHA16_28570</name>
</gene>
<feature type="transmembrane region" description="Helical" evidence="2">
    <location>
        <begin position="31"/>
        <end position="49"/>
    </location>
</feature>
<feature type="compositionally biased region" description="Low complexity" evidence="1">
    <location>
        <begin position="558"/>
        <end position="576"/>
    </location>
</feature>
<keyword evidence="2" id="KW-0812">Transmembrane</keyword>
<dbReference type="Pfam" id="PF01841">
    <property type="entry name" value="Transglut_core"/>
    <property type="match status" value="1"/>
</dbReference>
<dbReference type="RefSeq" id="WP_328957171.1">
    <property type="nucleotide sequence ID" value="NZ_CP108110.1"/>
</dbReference>
<feature type="transmembrane region" description="Helical" evidence="2">
    <location>
        <begin position="118"/>
        <end position="138"/>
    </location>
</feature>
<sequence>MTTRAKLTVYSALATALAALCLTPLLTTKGWITHAFLVVAVVAAVGAGLRRTPFYRWTVPAGQLLVLSLLLLLGFASSVAVFGGLVPGPESVRLLGRTLSQGLHDVRDYAIPAPPSPGLRLILVGSVGLIAVVVDTVAVTYRRSALAGLPLLALYSIGNGLAGDDGNWLWFATAAAGYLVLLFAEGQDRVSRWGRIFRGSERDGEGSGTGTLGRSGQQVGVLALALALLLPVFLPRWDSGLVHSGTGTGTGAGTGGAVSSLDPLITLTGAIPKPRNVELFSYKSDSPAADSTYLRTGSLDVFDGSSWKRGSAATVPFTGTFPAPEGLGSIDLAEQLKAEVRIGPQLDDAWLPMPYPAVGVTLRDNAAWQLDPVTSSLLPAREKAIKGLNYTVTALDVRPTATVLRTVPTPPERIRDQYLVVPRDLPPVVRDTALRVSGKAKTGYDKAVALRDWFTGPDFTYDATTRTDSGSDAMKDFLERRRGFCVHFASTMAVMARILGVPARVALGFTPGNTKGNNVYAVTDAMYHAWPELYFEGYGWLRFEPTPTRGVQPDYSDPVSSPATQPTTQPTVEPQASAPVQLPSANPDCDAKLRRTGDCGERRESAGGTGEESWLLSGKVLTGLAAVALVLLLLLTPMVWRARLRRRRLGGGGRRRPGGPGAVPLTDAQVLAAWDELIDSAWDLGIPPDDSRTPRAAARRIAEAAELDEGATAAAGRVALATERVLYARSAEVGEPLAADVRTARNGLRAHAGRRGRIRALLLPASSAQLRWRISEALLTARLAVGGRFARTVGAVTGPVRRLTARRPGRGGRSGRSGGGTGGTGS</sequence>
<dbReference type="SMART" id="SM00460">
    <property type="entry name" value="TGc"/>
    <property type="match status" value="1"/>
</dbReference>
<evidence type="ECO:0000313" key="4">
    <source>
        <dbReference type="EMBL" id="WUQ86568.1"/>
    </source>
</evidence>
<dbReference type="InterPro" id="IPR002931">
    <property type="entry name" value="Transglutaminase-like"/>
</dbReference>
<protein>
    <submittedName>
        <fullName evidence="4">DUF3488 and transglutaminase-like domain-containing protein</fullName>
    </submittedName>
</protein>
<accession>A0ABZ1U624</accession>
<name>A0ABZ1U624_9ACTN</name>
<evidence type="ECO:0000256" key="1">
    <source>
        <dbReference type="SAM" id="MobiDB-lite"/>
    </source>
</evidence>
<dbReference type="SUPFAM" id="SSF54001">
    <property type="entry name" value="Cysteine proteinases"/>
    <property type="match status" value="1"/>
</dbReference>
<feature type="domain" description="Transglutaminase-like" evidence="3">
    <location>
        <begin position="477"/>
        <end position="547"/>
    </location>
</feature>
<organism evidence="4 5">
    <name type="scientific">Kitasatospora purpeofusca</name>
    <dbReference type="NCBI Taxonomy" id="67352"/>
    <lineage>
        <taxon>Bacteria</taxon>
        <taxon>Bacillati</taxon>
        <taxon>Actinomycetota</taxon>
        <taxon>Actinomycetes</taxon>
        <taxon>Kitasatosporales</taxon>
        <taxon>Streptomycetaceae</taxon>
        <taxon>Kitasatospora</taxon>
    </lineage>
</organism>
<dbReference type="Gene3D" id="3.10.620.30">
    <property type="match status" value="1"/>
</dbReference>
<feature type="transmembrane region" description="Helical" evidence="2">
    <location>
        <begin position="168"/>
        <end position="186"/>
    </location>
</feature>
<dbReference type="Proteomes" id="UP001432222">
    <property type="component" value="Chromosome"/>
</dbReference>
<dbReference type="EMBL" id="CP108110">
    <property type="protein sequence ID" value="WUQ86568.1"/>
    <property type="molecule type" value="Genomic_DNA"/>
</dbReference>
<dbReference type="Pfam" id="PF11992">
    <property type="entry name" value="TgpA_N"/>
    <property type="match status" value="1"/>
</dbReference>
<dbReference type="InterPro" id="IPR038765">
    <property type="entry name" value="Papain-like_cys_pep_sf"/>
</dbReference>
<feature type="compositionally biased region" description="Basic and acidic residues" evidence="1">
    <location>
        <begin position="589"/>
        <end position="605"/>
    </location>
</feature>
<feature type="transmembrane region" description="Helical" evidence="2">
    <location>
        <begin position="145"/>
        <end position="162"/>
    </location>
</feature>
<dbReference type="InterPro" id="IPR052901">
    <property type="entry name" value="Bact_TGase-like"/>
</dbReference>
<keyword evidence="2" id="KW-0472">Membrane</keyword>